<organism evidence="2 3">
    <name type="scientific">Skeletonema marinoi</name>
    <dbReference type="NCBI Taxonomy" id="267567"/>
    <lineage>
        <taxon>Eukaryota</taxon>
        <taxon>Sar</taxon>
        <taxon>Stramenopiles</taxon>
        <taxon>Ochrophyta</taxon>
        <taxon>Bacillariophyta</taxon>
        <taxon>Coscinodiscophyceae</taxon>
        <taxon>Thalassiosirophycidae</taxon>
        <taxon>Thalassiosirales</taxon>
        <taxon>Skeletonemataceae</taxon>
        <taxon>Skeletonema</taxon>
        <taxon>Skeletonema marinoi-dohrnii complex</taxon>
    </lineage>
</organism>
<name>A0AAD8XXA4_9STRA</name>
<reference evidence="2" key="1">
    <citation type="submission" date="2023-06" db="EMBL/GenBank/DDBJ databases">
        <title>Survivors Of The Sea: Transcriptome response of Skeletonema marinoi to long-term dormancy.</title>
        <authorList>
            <person name="Pinder M.I.M."/>
            <person name="Kourtchenko O."/>
            <person name="Robertson E.K."/>
            <person name="Larsson T."/>
            <person name="Maumus F."/>
            <person name="Osuna-Cruz C.M."/>
            <person name="Vancaester E."/>
            <person name="Stenow R."/>
            <person name="Vandepoele K."/>
            <person name="Ploug H."/>
            <person name="Bruchert V."/>
            <person name="Godhe A."/>
            <person name="Topel M."/>
        </authorList>
    </citation>
    <scope>NUCLEOTIDE SEQUENCE</scope>
    <source>
        <strain evidence="2">R05AC</strain>
    </source>
</reference>
<feature type="region of interest" description="Disordered" evidence="1">
    <location>
        <begin position="108"/>
        <end position="144"/>
    </location>
</feature>
<keyword evidence="3" id="KW-1185">Reference proteome</keyword>
<dbReference type="InterPro" id="IPR019351">
    <property type="entry name" value="DUF2039"/>
</dbReference>
<protein>
    <submittedName>
        <fullName evidence="2">DUF2039 domain-containing protein</fullName>
    </submittedName>
</protein>
<dbReference type="Pfam" id="PF10217">
    <property type="entry name" value="DUF2039"/>
    <property type="match status" value="1"/>
</dbReference>
<feature type="compositionally biased region" description="Acidic residues" evidence="1">
    <location>
        <begin position="127"/>
        <end position="138"/>
    </location>
</feature>
<dbReference type="PANTHER" id="PTHR22876:SF5">
    <property type="entry name" value="CHROMOSOME 9 OPEN READING FRAME 85"/>
    <property type="match status" value="1"/>
</dbReference>
<evidence type="ECO:0000256" key="1">
    <source>
        <dbReference type="SAM" id="MobiDB-lite"/>
    </source>
</evidence>
<accession>A0AAD8XXA4</accession>
<gene>
    <name evidence="2" type="ORF">QTG54_014189</name>
</gene>
<comment type="caution">
    <text evidence="2">The sequence shown here is derived from an EMBL/GenBank/DDBJ whole genome shotgun (WGS) entry which is preliminary data.</text>
</comment>
<dbReference type="AlphaFoldDB" id="A0AAD8XXA4"/>
<dbReference type="PANTHER" id="PTHR22876">
    <property type="entry name" value="ZGC:101016"/>
    <property type="match status" value="1"/>
</dbReference>
<feature type="region of interest" description="Disordered" evidence="1">
    <location>
        <begin position="1"/>
        <end position="40"/>
    </location>
</feature>
<dbReference type="Proteomes" id="UP001224775">
    <property type="component" value="Unassembled WGS sequence"/>
</dbReference>
<feature type="region of interest" description="Disordered" evidence="1">
    <location>
        <begin position="224"/>
        <end position="284"/>
    </location>
</feature>
<feature type="compositionally biased region" description="Acidic residues" evidence="1">
    <location>
        <begin position="263"/>
        <end position="274"/>
    </location>
</feature>
<proteinExistence type="predicted"/>
<feature type="compositionally biased region" description="Basic residues" evidence="1">
    <location>
        <begin position="10"/>
        <end position="19"/>
    </location>
</feature>
<dbReference type="EMBL" id="JATAAI010000035">
    <property type="protein sequence ID" value="KAK1735123.1"/>
    <property type="molecule type" value="Genomic_DNA"/>
</dbReference>
<feature type="non-terminal residue" evidence="2">
    <location>
        <position position="300"/>
    </location>
</feature>
<evidence type="ECO:0000313" key="3">
    <source>
        <dbReference type="Proteomes" id="UP001224775"/>
    </source>
</evidence>
<evidence type="ECO:0000313" key="2">
    <source>
        <dbReference type="EMBL" id="KAK1735123.1"/>
    </source>
</evidence>
<feature type="compositionally biased region" description="Acidic residues" evidence="1">
    <location>
        <begin position="233"/>
        <end position="256"/>
    </location>
</feature>
<sequence>MPQRTTPGGSKKKKGRAPKHQNSFAFRHNPKSKKTDKILNSPNVGVCRRCHDKIEWRKKYRKYKPRTQLGKCNLCCGKNIKAAYHTICTECAGGDRAIADMEKRRGGGGVVVVQPAGEKDVESPTTDGEEPTSTDDNDATSNPVDQTAIRRARRRLRVCAMCASEPALSKHSYGDGEDEDLIEDIHLLEDKIEDGVNDEGKKLTLREIKSLERKIEKLQLEMKERRKARENKDDEEEEEEGNEDDGSDGGDGEETDSVQLGDVTEEQDNDDDANDPFLQAIGGKDKLLVGEEYQKMLLAQ</sequence>